<feature type="compositionally biased region" description="Basic residues" evidence="1">
    <location>
        <begin position="23"/>
        <end position="33"/>
    </location>
</feature>
<reference evidence="3" key="1">
    <citation type="submission" date="2018-12" db="EMBL/GenBank/DDBJ databases">
        <title>Tengunoibacter tsumagoiensis gen. nov., sp. nov., Dictyobacter kobayashii sp. nov., D. alpinus sp. nov., and D. joshuensis sp. nov. and description of Dictyobacteraceae fam. nov. within the order Ktedonobacterales isolated from Tengu-no-mugimeshi.</title>
        <authorList>
            <person name="Wang C.M."/>
            <person name="Zheng Y."/>
            <person name="Sakai Y."/>
            <person name="Toyoda A."/>
            <person name="Minakuchi Y."/>
            <person name="Abe K."/>
            <person name="Yokota A."/>
            <person name="Yabe S."/>
        </authorList>
    </citation>
    <scope>NUCLEOTIDE SEQUENCE [LARGE SCALE GENOMIC DNA]</scope>
    <source>
        <strain evidence="3">Uno3</strain>
    </source>
</reference>
<sequence>MKEKVPDNVPMKHSHGPPFYHRNSSRYKDKKKSKGIGRFVMRYCLSQRETTKLFTVFMRDVAVQGTEQPSDYP</sequence>
<name>A0A402A0B1_9CHLR</name>
<evidence type="ECO:0000313" key="2">
    <source>
        <dbReference type="EMBL" id="GCE12588.1"/>
    </source>
</evidence>
<organism evidence="2 3">
    <name type="scientific">Tengunoibacter tsumagoiensis</name>
    <dbReference type="NCBI Taxonomy" id="2014871"/>
    <lineage>
        <taxon>Bacteria</taxon>
        <taxon>Bacillati</taxon>
        <taxon>Chloroflexota</taxon>
        <taxon>Ktedonobacteria</taxon>
        <taxon>Ktedonobacterales</taxon>
        <taxon>Dictyobacteraceae</taxon>
        <taxon>Tengunoibacter</taxon>
    </lineage>
</organism>
<accession>A0A402A0B1</accession>
<protein>
    <submittedName>
        <fullName evidence="2">Uncharacterized protein</fullName>
    </submittedName>
</protein>
<comment type="caution">
    <text evidence="2">The sequence shown here is derived from an EMBL/GenBank/DDBJ whole genome shotgun (WGS) entry which is preliminary data.</text>
</comment>
<dbReference type="Proteomes" id="UP000287352">
    <property type="component" value="Unassembled WGS sequence"/>
</dbReference>
<proteinExistence type="predicted"/>
<evidence type="ECO:0000256" key="1">
    <source>
        <dbReference type="SAM" id="MobiDB-lite"/>
    </source>
</evidence>
<gene>
    <name evidence="2" type="ORF">KTT_24470</name>
</gene>
<evidence type="ECO:0000313" key="3">
    <source>
        <dbReference type="Proteomes" id="UP000287352"/>
    </source>
</evidence>
<dbReference type="AlphaFoldDB" id="A0A402A0B1"/>
<feature type="region of interest" description="Disordered" evidence="1">
    <location>
        <begin position="1"/>
        <end position="33"/>
    </location>
</feature>
<keyword evidence="3" id="KW-1185">Reference proteome</keyword>
<dbReference type="EMBL" id="BIFR01000001">
    <property type="protein sequence ID" value="GCE12588.1"/>
    <property type="molecule type" value="Genomic_DNA"/>
</dbReference>